<dbReference type="InterPro" id="IPR051159">
    <property type="entry name" value="Hexapeptide_acetyltransf"/>
</dbReference>
<dbReference type="SUPFAM" id="SSF51161">
    <property type="entry name" value="Trimeric LpxA-like enzymes"/>
    <property type="match status" value="1"/>
</dbReference>
<dbReference type="RefSeq" id="WP_118401828.1">
    <property type="nucleotide sequence ID" value="NZ_JADNFX010000003.1"/>
</dbReference>
<organism evidence="1 2">
    <name type="scientific">Bacteroides cellulosilyticus</name>
    <dbReference type="NCBI Taxonomy" id="246787"/>
    <lineage>
        <taxon>Bacteria</taxon>
        <taxon>Pseudomonadati</taxon>
        <taxon>Bacteroidota</taxon>
        <taxon>Bacteroidia</taxon>
        <taxon>Bacteroidales</taxon>
        <taxon>Bacteroidaceae</taxon>
        <taxon>Bacteroides</taxon>
    </lineage>
</organism>
<keyword evidence="1" id="KW-0012">Acyltransferase</keyword>
<protein>
    <submittedName>
        <fullName evidence="1">Acyltransferase</fullName>
    </submittedName>
</protein>
<dbReference type="InterPro" id="IPR011004">
    <property type="entry name" value="Trimer_LpxA-like_sf"/>
</dbReference>
<sequence length="220" mass="24482">MFEFLIDLKSFIRSILFCFRYLPLSLAVKVPIKLGKNVKVEKLRRGQLKFNKVFGRYQIILGDFGSPALQCFDTTLYVDDGASIIFNGFAIIAEGTSIRADYLSVIEFGDNFYCNKNCYFRSSNRIKFGDNNLLGWNITMNTTDGHSVYINGVLKQNSGPILIGDNVWVSSFCVLGKGVEIADGCVISQGSIVTKKISSCHTLVGGVPAKVISYNVDWKR</sequence>
<evidence type="ECO:0000313" key="2">
    <source>
        <dbReference type="Proteomes" id="UP000283341"/>
    </source>
</evidence>
<name>A0A412IM77_9BACE</name>
<gene>
    <name evidence="1" type="ORF">DWX97_03755</name>
</gene>
<dbReference type="Proteomes" id="UP000283341">
    <property type="component" value="Unassembled WGS sequence"/>
</dbReference>
<evidence type="ECO:0000313" key="1">
    <source>
        <dbReference type="EMBL" id="RGS39062.1"/>
    </source>
</evidence>
<dbReference type="EMBL" id="QRVJ01000002">
    <property type="protein sequence ID" value="RGS39062.1"/>
    <property type="molecule type" value="Genomic_DNA"/>
</dbReference>
<comment type="caution">
    <text evidence="1">The sequence shown here is derived from an EMBL/GenBank/DDBJ whole genome shotgun (WGS) entry which is preliminary data.</text>
</comment>
<dbReference type="InterPro" id="IPR001451">
    <property type="entry name" value="Hexapep"/>
</dbReference>
<reference evidence="1 2" key="1">
    <citation type="submission" date="2018-08" db="EMBL/GenBank/DDBJ databases">
        <title>A genome reference for cultivated species of the human gut microbiota.</title>
        <authorList>
            <person name="Zou Y."/>
            <person name="Xue W."/>
            <person name="Luo G."/>
        </authorList>
    </citation>
    <scope>NUCLEOTIDE SEQUENCE [LARGE SCALE GENOMIC DNA]</scope>
    <source>
        <strain evidence="1 2">AF22-3AC</strain>
    </source>
</reference>
<keyword evidence="1" id="KW-0808">Transferase</keyword>
<dbReference type="GO" id="GO:0016746">
    <property type="term" value="F:acyltransferase activity"/>
    <property type="evidence" value="ECO:0007669"/>
    <property type="project" value="UniProtKB-KW"/>
</dbReference>
<accession>A0A412IM77</accession>
<dbReference type="Gene3D" id="2.160.10.10">
    <property type="entry name" value="Hexapeptide repeat proteins"/>
    <property type="match status" value="1"/>
</dbReference>
<dbReference type="Pfam" id="PF00132">
    <property type="entry name" value="Hexapep"/>
    <property type="match status" value="1"/>
</dbReference>
<dbReference type="PANTHER" id="PTHR23416">
    <property type="entry name" value="SIALIC ACID SYNTHASE-RELATED"/>
    <property type="match status" value="1"/>
</dbReference>
<dbReference type="CDD" id="cd04647">
    <property type="entry name" value="LbH_MAT_like"/>
    <property type="match status" value="1"/>
</dbReference>
<proteinExistence type="predicted"/>
<dbReference type="AlphaFoldDB" id="A0A412IM77"/>